<evidence type="ECO:0000256" key="9">
    <source>
        <dbReference type="ARBA" id="ARBA00023136"/>
    </source>
</evidence>
<dbReference type="GO" id="GO:0006826">
    <property type="term" value="P:iron ion transport"/>
    <property type="evidence" value="ECO:0007669"/>
    <property type="project" value="UniProtKB-KW"/>
</dbReference>
<evidence type="ECO:0000256" key="11">
    <source>
        <dbReference type="PROSITE-ProRule" id="PRU01360"/>
    </source>
</evidence>
<dbReference type="Gene3D" id="2.40.170.20">
    <property type="entry name" value="TonB-dependent receptor, beta-barrel domain"/>
    <property type="match status" value="1"/>
</dbReference>
<dbReference type="SUPFAM" id="SSF56935">
    <property type="entry name" value="Porins"/>
    <property type="match status" value="1"/>
</dbReference>
<dbReference type="CDD" id="cd01347">
    <property type="entry name" value="ligand_gated_channel"/>
    <property type="match status" value="1"/>
</dbReference>
<feature type="domain" description="TonB-dependent receptor plug" evidence="15">
    <location>
        <begin position="53"/>
        <end position="165"/>
    </location>
</feature>
<dbReference type="PANTHER" id="PTHR32552">
    <property type="entry name" value="FERRICHROME IRON RECEPTOR-RELATED"/>
    <property type="match status" value="1"/>
</dbReference>
<proteinExistence type="inferred from homology"/>
<keyword evidence="4" id="KW-0410">Iron transport</keyword>
<keyword evidence="5 11" id="KW-0812">Transmembrane</keyword>
<evidence type="ECO:0000256" key="5">
    <source>
        <dbReference type="ARBA" id="ARBA00022692"/>
    </source>
</evidence>
<accession>A0A170TF24</accession>
<sequence length="714" mass="78875">MRSLTSLPLVLILLATAIPLATKAQESGDPGGDSSLELDTIIITGQKAERSLADTDGSVTVVFPGESDGVAGAADDFFGVIERLPNITPFQGDEIAIRGVGKGGFSFAQNNFGFSRGPNDLITTYVDGIPLSTASAPFSFWDVDQIEVLRGAQSILFGRGAVGGVVIIENVDPTFTTEATGQLTIGTEEISRPSFAVSGPIVKDRLAYRIAFDRYRSPSFTDNITTGNDADLKKLLIGRLKLLYVGEGGTELEFSGFSSKINTGGRYVPYVSSIPEEDRIALSDRDDLTSNDAVGASLRGNWPLNDRLSLESSTVWVREQLHRDTDFDLTPAPLQYAIIDNNIRTISQEVRLRYEGSRFDGFAGLYYEDFEGTDTNFISLLGSPINFSQNVRTIAFFGKGRYKISDKLDLTLGIRAENQKTESVSQTRDLAELNLPLRMREVNEDMDFSAFVPKLGLSYKILPETRIYTTVQGGYRAGGSGASVYLGTPYSFDPEKTWNVDLGIRHQSSDSRLRLGANLFYINWYDQQLAVPNPEDIFFRQDMITDNIAQSESYGLESDVEYQVTGNLRIFGSLGLLRTEIKEANEDNVHLIGNSFPSAPKAMVSLGGIYNFDNGLDISLAANWRDSFFVELRNFPENEIDSRFLVDLEVGYRFPDRNLRFDLKITNLFDTYYRNFAQRDPEAVAGYQLYNPESGGAVGAGDGRAVSLTLKNWF</sequence>
<dbReference type="InterPro" id="IPR012910">
    <property type="entry name" value="Plug_dom"/>
</dbReference>
<keyword evidence="6" id="KW-0408">Iron</keyword>
<dbReference type="Pfam" id="PF00593">
    <property type="entry name" value="TonB_dep_Rec_b-barrel"/>
    <property type="match status" value="1"/>
</dbReference>
<evidence type="ECO:0000256" key="10">
    <source>
        <dbReference type="ARBA" id="ARBA00023237"/>
    </source>
</evidence>
<dbReference type="InterPro" id="IPR039426">
    <property type="entry name" value="TonB-dep_rcpt-like"/>
</dbReference>
<keyword evidence="10 11" id="KW-0998">Cell outer membrane</keyword>
<reference evidence="17" key="1">
    <citation type="submission" date="2016-02" db="EMBL/GenBank/DDBJ databases">
        <authorList>
            <person name="liu f."/>
        </authorList>
    </citation>
    <scope>NUCLEOTIDE SEQUENCE [LARGE SCALE GENOMIC DNA]</scope>
</reference>
<dbReference type="GO" id="GO:0009279">
    <property type="term" value="C:cell outer membrane"/>
    <property type="evidence" value="ECO:0007669"/>
    <property type="project" value="UniProtKB-SubCell"/>
</dbReference>
<dbReference type="AlphaFoldDB" id="A0A170TF24"/>
<evidence type="ECO:0000256" key="7">
    <source>
        <dbReference type="ARBA" id="ARBA00023065"/>
    </source>
</evidence>
<keyword evidence="13" id="KW-0732">Signal</keyword>
<evidence type="ECO:0000256" key="1">
    <source>
        <dbReference type="ARBA" id="ARBA00004571"/>
    </source>
</evidence>
<gene>
    <name evidence="16" type="ORF">FLM9_1498</name>
</gene>
<dbReference type="PANTHER" id="PTHR32552:SF81">
    <property type="entry name" value="TONB-DEPENDENT OUTER MEMBRANE RECEPTOR"/>
    <property type="match status" value="1"/>
</dbReference>
<keyword evidence="2 11" id="KW-0813">Transport</keyword>
<evidence type="ECO:0000259" key="14">
    <source>
        <dbReference type="Pfam" id="PF00593"/>
    </source>
</evidence>
<protein>
    <recommendedName>
        <fullName evidence="18">TonB-dependent receptor</fullName>
    </recommendedName>
</protein>
<evidence type="ECO:0000256" key="3">
    <source>
        <dbReference type="ARBA" id="ARBA00022452"/>
    </source>
</evidence>
<evidence type="ECO:0000313" key="17">
    <source>
        <dbReference type="Proteomes" id="UP000182631"/>
    </source>
</evidence>
<keyword evidence="17" id="KW-1185">Reference proteome</keyword>
<keyword evidence="8 12" id="KW-0798">TonB box</keyword>
<evidence type="ECO:0000256" key="8">
    <source>
        <dbReference type="ARBA" id="ARBA00023077"/>
    </source>
</evidence>
<evidence type="ECO:0000256" key="6">
    <source>
        <dbReference type="ARBA" id="ARBA00023004"/>
    </source>
</evidence>
<evidence type="ECO:0000256" key="12">
    <source>
        <dbReference type="RuleBase" id="RU003357"/>
    </source>
</evidence>
<dbReference type="EMBL" id="FITM01000159">
    <property type="protein sequence ID" value="CZB22137.1"/>
    <property type="molecule type" value="Genomic_DNA"/>
</dbReference>
<dbReference type="Pfam" id="PF07715">
    <property type="entry name" value="Plug"/>
    <property type="match status" value="1"/>
</dbReference>
<dbReference type="PROSITE" id="PS52016">
    <property type="entry name" value="TONB_DEPENDENT_REC_3"/>
    <property type="match status" value="1"/>
</dbReference>
<comment type="similarity">
    <text evidence="11 12">Belongs to the TonB-dependent receptor family.</text>
</comment>
<evidence type="ECO:0008006" key="18">
    <source>
        <dbReference type="Google" id="ProtNLM"/>
    </source>
</evidence>
<feature type="signal peptide" evidence="13">
    <location>
        <begin position="1"/>
        <end position="24"/>
    </location>
</feature>
<feature type="chain" id="PRO_5007904386" description="TonB-dependent receptor" evidence="13">
    <location>
        <begin position="25"/>
        <end position="714"/>
    </location>
</feature>
<evidence type="ECO:0000259" key="15">
    <source>
        <dbReference type="Pfam" id="PF07715"/>
    </source>
</evidence>
<keyword evidence="9 11" id="KW-0472">Membrane</keyword>
<organism evidence="16 17">
    <name type="scientific">Candidatus Synechococcus spongiarum</name>
    <dbReference type="NCBI Taxonomy" id="431041"/>
    <lineage>
        <taxon>Bacteria</taxon>
        <taxon>Bacillati</taxon>
        <taxon>Cyanobacteriota</taxon>
        <taxon>Cyanophyceae</taxon>
        <taxon>Synechococcales</taxon>
        <taxon>Synechococcaceae</taxon>
        <taxon>Synechococcus</taxon>
    </lineage>
</organism>
<dbReference type="RefSeq" id="WP_218969754.1">
    <property type="nucleotide sequence ID" value="NZ_FITM01000159.1"/>
</dbReference>
<keyword evidence="7" id="KW-0406">Ion transport</keyword>
<comment type="subcellular location">
    <subcellularLocation>
        <location evidence="1 11">Cell outer membrane</location>
        <topology evidence="1 11">Multi-pass membrane protein</topology>
    </subcellularLocation>
</comment>
<name>A0A170TF24_9SYNE</name>
<feature type="domain" description="TonB-dependent receptor-like beta-barrel" evidence="14">
    <location>
        <begin position="249"/>
        <end position="668"/>
    </location>
</feature>
<dbReference type="InterPro" id="IPR000531">
    <property type="entry name" value="Beta-barrel_TonB"/>
</dbReference>
<keyword evidence="3 11" id="KW-1134">Transmembrane beta strand</keyword>
<evidence type="ECO:0000256" key="4">
    <source>
        <dbReference type="ARBA" id="ARBA00022496"/>
    </source>
</evidence>
<evidence type="ECO:0000256" key="2">
    <source>
        <dbReference type="ARBA" id="ARBA00022448"/>
    </source>
</evidence>
<dbReference type="InterPro" id="IPR036942">
    <property type="entry name" value="Beta-barrel_TonB_sf"/>
</dbReference>
<dbReference type="Proteomes" id="UP000182631">
    <property type="component" value="Unassembled WGS sequence"/>
</dbReference>
<evidence type="ECO:0000256" key="13">
    <source>
        <dbReference type="SAM" id="SignalP"/>
    </source>
</evidence>
<evidence type="ECO:0000313" key="16">
    <source>
        <dbReference type="EMBL" id="CZB22137.1"/>
    </source>
</evidence>